<evidence type="ECO:0000313" key="1">
    <source>
        <dbReference type="EMBL" id="KAF9651532.1"/>
    </source>
</evidence>
<dbReference type="Proteomes" id="UP000886501">
    <property type="component" value="Unassembled WGS sequence"/>
</dbReference>
<comment type="caution">
    <text evidence="1">The sequence shown here is derived from an EMBL/GenBank/DDBJ whole genome shotgun (WGS) entry which is preliminary data.</text>
</comment>
<gene>
    <name evidence="1" type="ORF">BDM02DRAFT_783540</name>
</gene>
<reference evidence="1" key="2">
    <citation type="journal article" date="2020" name="Nat. Commun.">
        <title>Large-scale genome sequencing of mycorrhizal fungi provides insights into the early evolution of symbiotic traits.</title>
        <authorList>
            <person name="Miyauchi S."/>
            <person name="Kiss E."/>
            <person name="Kuo A."/>
            <person name="Drula E."/>
            <person name="Kohler A."/>
            <person name="Sanchez-Garcia M."/>
            <person name="Morin E."/>
            <person name="Andreopoulos B."/>
            <person name="Barry K.W."/>
            <person name="Bonito G."/>
            <person name="Buee M."/>
            <person name="Carver A."/>
            <person name="Chen C."/>
            <person name="Cichocki N."/>
            <person name="Clum A."/>
            <person name="Culley D."/>
            <person name="Crous P.W."/>
            <person name="Fauchery L."/>
            <person name="Girlanda M."/>
            <person name="Hayes R.D."/>
            <person name="Keri Z."/>
            <person name="LaButti K."/>
            <person name="Lipzen A."/>
            <person name="Lombard V."/>
            <person name="Magnuson J."/>
            <person name="Maillard F."/>
            <person name="Murat C."/>
            <person name="Nolan M."/>
            <person name="Ohm R.A."/>
            <person name="Pangilinan J."/>
            <person name="Pereira M.F."/>
            <person name="Perotto S."/>
            <person name="Peter M."/>
            <person name="Pfister S."/>
            <person name="Riley R."/>
            <person name="Sitrit Y."/>
            <person name="Stielow J.B."/>
            <person name="Szollosi G."/>
            <person name="Zifcakova L."/>
            <person name="Stursova M."/>
            <person name="Spatafora J.W."/>
            <person name="Tedersoo L."/>
            <person name="Vaario L.M."/>
            <person name="Yamada A."/>
            <person name="Yan M."/>
            <person name="Wang P."/>
            <person name="Xu J."/>
            <person name="Bruns T."/>
            <person name="Baldrian P."/>
            <person name="Vilgalys R."/>
            <person name="Dunand C."/>
            <person name="Henrissat B."/>
            <person name="Grigoriev I.V."/>
            <person name="Hibbett D."/>
            <person name="Nagy L.G."/>
            <person name="Martin F.M."/>
        </authorList>
    </citation>
    <scope>NUCLEOTIDE SEQUENCE</scope>
    <source>
        <strain evidence="1">P2</strain>
    </source>
</reference>
<proteinExistence type="predicted"/>
<keyword evidence="2" id="KW-1185">Reference proteome</keyword>
<organism evidence="1 2">
    <name type="scientific">Thelephora ganbajun</name>
    <name type="common">Ganba fungus</name>
    <dbReference type="NCBI Taxonomy" id="370292"/>
    <lineage>
        <taxon>Eukaryota</taxon>
        <taxon>Fungi</taxon>
        <taxon>Dikarya</taxon>
        <taxon>Basidiomycota</taxon>
        <taxon>Agaricomycotina</taxon>
        <taxon>Agaricomycetes</taxon>
        <taxon>Thelephorales</taxon>
        <taxon>Thelephoraceae</taxon>
        <taxon>Thelephora</taxon>
    </lineage>
</organism>
<sequence length="520" mass="59649">MMPTIHSRLACEPIQLRESQLPYYRAIASKARYTIRPRQKREPVEYKGLPPELWLHVFSFLRGDKLDLTSLTMASKSFAALAQPLLFQYIIIRPVCGQHPTSGRLTCRRDYLERITERMQFGTQERIAHAVTTVEFSPTIDYARRESSSTEIAAVADMVARMLPLFPRLRSFRCAHLILQPQHVYTISGMAYLRSFHATNCHLSDHFHDHTYESPMEEFTMSWQGNTADLLGVTLSPHSHQRWFSFMHPDRLRTLNLAPLDAFLDRMLSDLLDRGIYFHVLRSLSLPWMAVRSESFVLLLERAPFVQELRFTVRPFHRTITMTHPLPHHVLQNLSVLEAPECALPFLLESKSLRELSCTTLRDGGSLPTDIVAIFDALPPGTFWELGKLSLDMKCLSDELLDCLTRKVPHITILNLNVRGMAWGPTPGSLGSHTTESTVAFFLSLQLPNALEYLYIGKQYVTDIRPAVRQLNEDDVLVLRSHFPFNYPSLKEAHFYAASLRMVYDKGNVTTITRAKLQRV</sequence>
<accession>A0ACB6ZPU8</accession>
<dbReference type="EMBL" id="MU117975">
    <property type="protein sequence ID" value="KAF9651532.1"/>
    <property type="molecule type" value="Genomic_DNA"/>
</dbReference>
<reference evidence="1" key="1">
    <citation type="submission" date="2019-10" db="EMBL/GenBank/DDBJ databases">
        <authorList>
            <consortium name="DOE Joint Genome Institute"/>
            <person name="Kuo A."/>
            <person name="Miyauchi S."/>
            <person name="Kiss E."/>
            <person name="Drula E."/>
            <person name="Kohler A."/>
            <person name="Sanchez-Garcia M."/>
            <person name="Andreopoulos B."/>
            <person name="Barry K.W."/>
            <person name="Bonito G."/>
            <person name="Buee M."/>
            <person name="Carver A."/>
            <person name="Chen C."/>
            <person name="Cichocki N."/>
            <person name="Clum A."/>
            <person name="Culley D."/>
            <person name="Crous P.W."/>
            <person name="Fauchery L."/>
            <person name="Girlanda M."/>
            <person name="Hayes R."/>
            <person name="Keri Z."/>
            <person name="Labutti K."/>
            <person name="Lipzen A."/>
            <person name="Lombard V."/>
            <person name="Magnuson J."/>
            <person name="Maillard F."/>
            <person name="Morin E."/>
            <person name="Murat C."/>
            <person name="Nolan M."/>
            <person name="Ohm R."/>
            <person name="Pangilinan J."/>
            <person name="Pereira M."/>
            <person name="Perotto S."/>
            <person name="Peter M."/>
            <person name="Riley R."/>
            <person name="Sitrit Y."/>
            <person name="Stielow B."/>
            <person name="Szollosi G."/>
            <person name="Zifcakova L."/>
            <person name="Stursova M."/>
            <person name="Spatafora J.W."/>
            <person name="Tedersoo L."/>
            <person name="Vaario L.-M."/>
            <person name="Yamada A."/>
            <person name="Yan M."/>
            <person name="Wang P."/>
            <person name="Xu J."/>
            <person name="Bruns T."/>
            <person name="Baldrian P."/>
            <person name="Vilgalys R."/>
            <person name="Henrissat B."/>
            <person name="Grigoriev I.V."/>
            <person name="Hibbett D."/>
            <person name="Nagy L.G."/>
            <person name="Martin F.M."/>
        </authorList>
    </citation>
    <scope>NUCLEOTIDE SEQUENCE</scope>
    <source>
        <strain evidence="1">P2</strain>
    </source>
</reference>
<name>A0ACB6ZPU8_THEGA</name>
<protein>
    <submittedName>
        <fullName evidence="1">Uncharacterized protein</fullName>
    </submittedName>
</protein>
<evidence type="ECO:0000313" key="2">
    <source>
        <dbReference type="Proteomes" id="UP000886501"/>
    </source>
</evidence>